<dbReference type="Pfam" id="PF01915">
    <property type="entry name" value="Glyco_hydro_3_C"/>
    <property type="match status" value="1"/>
</dbReference>
<dbReference type="Pfam" id="PF14310">
    <property type="entry name" value="Fn3-like"/>
    <property type="match status" value="1"/>
</dbReference>
<dbReference type="Proteomes" id="UP000270678">
    <property type="component" value="Chromosome"/>
</dbReference>
<dbReference type="FunFam" id="2.60.40.10:FF:000495">
    <property type="entry name" value="Periplasmic beta-glucosidase"/>
    <property type="match status" value="1"/>
</dbReference>
<dbReference type="OrthoDB" id="9805821at2"/>
<dbReference type="SUPFAM" id="SSF52279">
    <property type="entry name" value="Beta-D-glucan exohydrolase, C-terminal domain"/>
    <property type="match status" value="1"/>
</dbReference>
<feature type="domain" description="Fibronectin type III-like" evidence="3">
    <location>
        <begin position="711"/>
        <end position="780"/>
    </location>
</feature>
<dbReference type="InterPro" id="IPR002772">
    <property type="entry name" value="Glyco_hydro_3_C"/>
</dbReference>
<keyword evidence="5" id="KW-1185">Reference proteome</keyword>
<dbReference type="EMBL" id="CP034346">
    <property type="protein sequence ID" value="AZS13463.1"/>
    <property type="molecule type" value="Genomic_DNA"/>
</dbReference>
<dbReference type="KEGG" id="plut:EI981_02570"/>
<dbReference type="InterPro" id="IPR017853">
    <property type="entry name" value="GH"/>
</dbReference>
<dbReference type="PRINTS" id="PR00133">
    <property type="entry name" value="GLHYDRLASE3"/>
</dbReference>
<dbReference type="AlphaFoldDB" id="A0A3Q9I604"/>
<evidence type="ECO:0000259" key="3">
    <source>
        <dbReference type="SMART" id="SM01217"/>
    </source>
</evidence>
<dbReference type="InterPro" id="IPR013783">
    <property type="entry name" value="Ig-like_fold"/>
</dbReference>
<dbReference type="InterPro" id="IPR001764">
    <property type="entry name" value="Glyco_hydro_3_N"/>
</dbReference>
<comment type="similarity">
    <text evidence="1">Belongs to the glycosyl hydrolase 3 family.</text>
</comment>
<dbReference type="PANTHER" id="PTHR30620">
    <property type="entry name" value="PERIPLASMIC BETA-GLUCOSIDASE-RELATED"/>
    <property type="match status" value="1"/>
</dbReference>
<dbReference type="GO" id="GO:0008422">
    <property type="term" value="F:beta-glucosidase activity"/>
    <property type="evidence" value="ECO:0007669"/>
    <property type="project" value="TreeGrafter"/>
</dbReference>
<protein>
    <submittedName>
        <fullName evidence="4">Beta-glucosidase</fullName>
    </submittedName>
</protein>
<evidence type="ECO:0000313" key="5">
    <source>
        <dbReference type="Proteomes" id="UP000270678"/>
    </source>
</evidence>
<proteinExistence type="inferred from homology"/>
<dbReference type="Gene3D" id="3.20.20.300">
    <property type="entry name" value="Glycoside hydrolase, family 3, N-terminal domain"/>
    <property type="match status" value="1"/>
</dbReference>
<dbReference type="SUPFAM" id="SSF51445">
    <property type="entry name" value="(Trans)glycosidases"/>
    <property type="match status" value="1"/>
</dbReference>
<dbReference type="SMART" id="SM01217">
    <property type="entry name" value="Fn3_like"/>
    <property type="match status" value="1"/>
</dbReference>
<dbReference type="InterPro" id="IPR036962">
    <property type="entry name" value="Glyco_hydro_3_N_sf"/>
</dbReference>
<dbReference type="InterPro" id="IPR051915">
    <property type="entry name" value="Cellulose_Degrad_GH3"/>
</dbReference>
<dbReference type="InterPro" id="IPR026891">
    <property type="entry name" value="Fn3-like"/>
</dbReference>
<name>A0A3Q9I604_9BACL</name>
<dbReference type="InterPro" id="IPR036881">
    <property type="entry name" value="Glyco_hydro_3_C_sf"/>
</dbReference>
<evidence type="ECO:0000313" key="4">
    <source>
        <dbReference type="EMBL" id="AZS13463.1"/>
    </source>
</evidence>
<sequence length="793" mass="86615">MQVQKVQFSAPRRLDFLNTTSGRRVRKTVIYKDRNYSNSERAQNLLSLMTLEEKVGQLVQPFGWQVYEHRDGNIELTEAFKKQIESGGVGSLYGVLRADPWTGVTLETGLSPEEGAAAVNEIQRYAIEHSRLGIPILIGEECSHGHMAIGATVFPVPLSLGSTWNVELYREMCRAVARETRSQGGAATYSPVLDVVRDPRWGRTEECFGEDAYLISELAVASVEGLQGQSLDQDESVATTLKHFVGYGSSEGGRNAGPVHMGKRELLEVDLLPFKKAVEAGAASIMPAYNEIDGIPCTTNHELLQDILRTEWGFEGMVITDCGAINMLAAGHDTAEDGMDAAVQAIRAGIDMEMSGEIFGNHLLEAVRQGKLDEVIIDTAVLRVLDLKFKLGLFDAPYADPEHAARVIGSEEHITIARKLAEEGIILLKNEDQTLPLSKKSGRIAVIGPNADIGYNQLGDYTSPQPPANVTTVLGGIRSKLADEPERVLYAPGCRIKDESREGFDYALECARQADTVVMVVGGSSARDFGEGTIDLKTGASKVTDRSWSDMDCGEGIDRMSLKLSGVQLELIQEVYKLGKPVIVIYINGRPIAEPWIEDHANAILEAWYPGQEGGHAIADILFGDVNPSGKLTISIPKHVGQLPVYYNGKRSRGKRYLEDDSQPRYPFGYGLSYTEFSYSNLTVQPQTISAGGTAKVSVEVRNIGDRVGAEVVQMYISDVASTVTRPAKELKGFHKITLAPGESRTVEFTVGAEQLQYIGADYKPVVEPGEFRVLVGKHVNDTLSAHLLVLED</sequence>
<evidence type="ECO:0000256" key="1">
    <source>
        <dbReference type="ARBA" id="ARBA00005336"/>
    </source>
</evidence>
<accession>A0A3Q9I604</accession>
<dbReference type="FunFam" id="3.40.50.1700:FF:000009">
    <property type="entry name" value="Periplasmic beta-glucosidase"/>
    <property type="match status" value="1"/>
</dbReference>
<dbReference type="Gene3D" id="2.60.40.10">
    <property type="entry name" value="Immunoglobulins"/>
    <property type="match status" value="1"/>
</dbReference>
<organism evidence="4 5">
    <name type="scientific">Paenibacillus lutimineralis</name>
    <dbReference type="NCBI Taxonomy" id="2707005"/>
    <lineage>
        <taxon>Bacteria</taxon>
        <taxon>Bacillati</taxon>
        <taxon>Bacillota</taxon>
        <taxon>Bacilli</taxon>
        <taxon>Bacillales</taxon>
        <taxon>Paenibacillaceae</taxon>
        <taxon>Paenibacillus</taxon>
    </lineage>
</organism>
<reference evidence="5" key="1">
    <citation type="submission" date="2018-12" db="EMBL/GenBank/DDBJ databases">
        <title>Complete genome sequence of Paenibacillus sp. MBLB1234.</title>
        <authorList>
            <person name="Nam Y.-D."/>
            <person name="Kang J."/>
            <person name="Chung W.-H."/>
            <person name="Park Y.S."/>
        </authorList>
    </citation>
    <scope>NUCLEOTIDE SEQUENCE [LARGE SCALE GENOMIC DNA]</scope>
    <source>
        <strain evidence="5">MBLB1234</strain>
    </source>
</reference>
<dbReference type="Gene3D" id="3.40.50.1700">
    <property type="entry name" value="Glycoside hydrolase family 3 C-terminal domain"/>
    <property type="match status" value="1"/>
</dbReference>
<dbReference type="GO" id="GO:0009251">
    <property type="term" value="P:glucan catabolic process"/>
    <property type="evidence" value="ECO:0007669"/>
    <property type="project" value="TreeGrafter"/>
</dbReference>
<dbReference type="PANTHER" id="PTHR30620:SF123">
    <property type="entry name" value="BETA-XYLOSIDASE"/>
    <property type="match status" value="1"/>
</dbReference>
<keyword evidence="2" id="KW-0378">Hydrolase</keyword>
<gene>
    <name evidence="4" type="ORF">EI981_02570</name>
</gene>
<dbReference type="Pfam" id="PF00933">
    <property type="entry name" value="Glyco_hydro_3"/>
    <property type="match status" value="1"/>
</dbReference>
<evidence type="ECO:0000256" key="2">
    <source>
        <dbReference type="ARBA" id="ARBA00022801"/>
    </source>
</evidence>